<name>A0A2H5QJV2_CITUN</name>
<reference evidence="2 3" key="1">
    <citation type="journal article" date="2017" name="Front. Genet.">
        <title>Draft sequencing of the heterozygous diploid genome of Satsuma (Citrus unshiu Marc.) using a hybrid assembly approach.</title>
        <authorList>
            <person name="Shimizu T."/>
            <person name="Tanizawa Y."/>
            <person name="Mochizuki T."/>
            <person name="Nagasaki H."/>
            <person name="Yoshioka T."/>
            <person name="Toyoda A."/>
            <person name="Fujiyama A."/>
            <person name="Kaminuma E."/>
            <person name="Nakamura Y."/>
        </authorList>
    </citation>
    <scope>NUCLEOTIDE SEQUENCE [LARGE SCALE GENOMIC DNA]</scope>
    <source>
        <strain evidence="3">cv. Miyagawa wase</strain>
    </source>
</reference>
<proteinExistence type="predicted"/>
<dbReference type="EMBL" id="BDQV01000436">
    <property type="protein sequence ID" value="GAY64909.1"/>
    <property type="molecule type" value="Genomic_DNA"/>
</dbReference>
<evidence type="ECO:0000313" key="2">
    <source>
        <dbReference type="EMBL" id="GAY64909.1"/>
    </source>
</evidence>
<evidence type="ECO:0000313" key="3">
    <source>
        <dbReference type="Proteomes" id="UP000236630"/>
    </source>
</evidence>
<keyword evidence="3" id="KW-1185">Reference proteome</keyword>
<accession>A0A2H5QJV2</accession>
<protein>
    <submittedName>
        <fullName evidence="2">Uncharacterized protein</fullName>
    </submittedName>
</protein>
<comment type="caution">
    <text evidence="2">The sequence shown here is derived from an EMBL/GenBank/DDBJ whole genome shotgun (WGS) entry which is preliminary data.</text>
</comment>
<gene>
    <name evidence="2" type="ORF">CUMW_237180</name>
</gene>
<dbReference type="Proteomes" id="UP000236630">
    <property type="component" value="Unassembled WGS sequence"/>
</dbReference>
<dbReference type="AlphaFoldDB" id="A0A2H5QJV2"/>
<sequence length="316" mass="36894">MELSVDQKPAPPLRLISPEEEVLGETFQVLKWQSKMGLRTFLHLIKCTKTYNLKNWNSVTNKPTFRGDDDDDDKRDKNNRDITRKNKRREKKKKKKWREREQLIFTENNCALKGAETTANPVWEVELDEMRSLWRTTSCWWRIEFKFVDVLLNWACTGVLLSMAIVIEKYHGCGVLFPQKKLWVMAPGNNTPKVRYAGMTLVRFLPPVKVRKRNHGRWSLGIMPKRSQRPLYCIDRYSSRVDLRSFKQLGIKIAGEIMSKFSGSAGLTENLGRNLGDQNRLCEHDWMLQAAFCFASVNLFTMHLFYLLHHVGNLIG</sequence>
<feature type="compositionally biased region" description="Basic residues" evidence="1">
    <location>
        <begin position="85"/>
        <end position="95"/>
    </location>
</feature>
<evidence type="ECO:0000256" key="1">
    <source>
        <dbReference type="SAM" id="MobiDB-lite"/>
    </source>
</evidence>
<feature type="region of interest" description="Disordered" evidence="1">
    <location>
        <begin position="62"/>
        <end position="95"/>
    </location>
</feature>
<feature type="compositionally biased region" description="Basic and acidic residues" evidence="1">
    <location>
        <begin position="74"/>
        <end position="84"/>
    </location>
</feature>
<organism evidence="2 3">
    <name type="scientific">Citrus unshiu</name>
    <name type="common">Satsuma mandarin</name>
    <name type="synonym">Citrus nobilis var. unshiu</name>
    <dbReference type="NCBI Taxonomy" id="55188"/>
    <lineage>
        <taxon>Eukaryota</taxon>
        <taxon>Viridiplantae</taxon>
        <taxon>Streptophyta</taxon>
        <taxon>Embryophyta</taxon>
        <taxon>Tracheophyta</taxon>
        <taxon>Spermatophyta</taxon>
        <taxon>Magnoliopsida</taxon>
        <taxon>eudicotyledons</taxon>
        <taxon>Gunneridae</taxon>
        <taxon>Pentapetalae</taxon>
        <taxon>rosids</taxon>
        <taxon>malvids</taxon>
        <taxon>Sapindales</taxon>
        <taxon>Rutaceae</taxon>
        <taxon>Aurantioideae</taxon>
        <taxon>Citrus</taxon>
    </lineage>
</organism>